<dbReference type="InterPro" id="IPR002502">
    <property type="entry name" value="Amidase_domain"/>
</dbReference>
<evidence type="ECO:0000313" key="9">
    <source>
        <dbReference type="Proteomes" id="UP000837857"/>
    </source>
</evidence>
<reference evidence="8" key="1">
    <citation type="submission" date="2022-03" db="EMBL/GenBank/DDBJ databases">
        <authorList>
            <person name="Martin H S."/>
        </authorList>
    </citation>
    <scope>NUCLEOTIDE SEQUENCE</scope>
</reference>
<dbReference type="SUPFAM" id="SSF55846">
    <property type="entry name" value="N-acetylmuramoyl-L-alanine amidase-like"/>
    <property type="match status" value="1"/>
</dbReference>
<dbReference type="Pfam" id="PF01510">
    <property type="entry name" value="Amidase_2"/>
    <property type="match status" value="1"/>
</dbReference>
<evidence type="ECO:0000259" key="7">
    <source>
        <dbReference type="SMART" id="SM00701"/>
    </source>
</evidence>
<keyword evidence="4" id="KW-0391">Immunity</keyword>
<name>A0ABN8II23_9NEOP</name>
<dbReference type="PANTHER" id="PTHR11022">
    <property type="entry name" value="PEPTIDOGLYCAN RECOGNITION PROTEIN"/>
    <property type="match status" value="1"/>
</dbReference>
<evidence type="ECO:0000313" key="8">
    <source>
        <dbReference type="EMBL" id="CAH2052127.1"/>
    </source>
</evidence>
<dbReference type="PIRSF" id="PIRSF037945">
    <property type="entry name" value="PGRPs"/>
    <property type="match status" value="1"/>
</dbReference>
<proteinExistence type="inferred from homology"/>
<keyword evidence="9" id="KW-1185">Reference proteome</keyword>
<dbReference type="InterPro" id="IPR036505">
    <property type="entry name" value="Amidase/PGRP_sf"/>
</dbReference>
<comment type="similarity">
    <text evidence="1">Belongs to the N-acetylmuramoyl-L-alanine amidase 2 family.</text>
</comment>
<dbReference type="SMART" id="SM00644">
    <property type="entry name" value="Ami_2"/>
    <property type="match status" value="1"/>
</dbReference>
<keyword evidence="3" id="KW-0732">Signal</keyword>
<sequence length="204" mass="22675">MYVVNGAPKIKTSDSKYSFDYFNREDWGAKPSLDVRPLKKPVPYVVIHHTYKPDACNTTRQCFDAMNSMQEYHNSMGWGDIGYNFCVGSMGSVFEGRGWDNVGIHAGRANSYSIGICLIGDWRVSPPPNGMLKATKKLIAMGVANGSVSRDYRLVGHKQIMATECPGMALFDIISTWDHFTNGTVDFTTISNQSNLPLKKFLTA</sequence>
<dbReference type="EMBL" id="OW152832">
    <property type="protein sequence ID" value="CAH2052127.1"/>
    <property type="molecule type" value="Genomic_DNA"/>
</dbReference>
<keyword evidence="2" id="KW-0399">Innate immunity</keyword>
<dbReference type="Gene3D" id="3.40.80.10">
    <property type="entry name" value="Peptidoglycan recognition protein-like"/>
    <property type="match status" value="1"/>
</dbReference>
<evidence type="ECO:0000256" key="1">
    <source>
        <dbReference type="ARBA" id="ARBA00007553"/>
    </source>
</evidence>
<accession>A0ABN8II23</accession>
<dbReference type="Proteomes" id="UP000837857">
    <property type="component" value="Chromosome 20"/>
</dbReference>
<protein>
    <recommendedName>
        <fullName evidence="10">Peptidoglycan-recognition protein</fullName>
    </recommendedName>
</protein>
<feature type="domain" description="N-acetylmuramoyl-L-alanine amidase" evidence="6">
    <location>
        <begin position="30"/>
        <end position="167"/>
    </location>
</feature>
<evidence type="ECO:0008006" key="10">
    <source>
        <dbReference type="Google" id="ProtNLM"/>
    </source>
</evidence>
<dbReference type="SMART" id="SM00701">
    <property type="entry name" value="PGRP"/>
    <property type="match status" value="1"/>
</dbReference>
<feature type="domain" description="Peptidoglycan recognition protein family" evidence="7">
    <location>
        <begin position="19"/>
        <end position="161"/>
    </location>
</feature>
<evidence type="ECO:0000259" key="6">
    <source>
        <dbReference type="SMART" id="SM00644"/>
    </source>
</evidence>
<organism evidence="8 9">
    <name type="scientific">Iphiclides podalirius</name>
    <name type="common">scarce swallowtail</name>
    <dbReference type="NCBI Taxonomy" id="110791"/>
    <lineage>
        <taxon>Eukaryota</taxon>
        <taxon>Metazoa</taxon>
        <taxon>Ecdysozoa</taxon>
        <taxon>Arthropoda</taxon>
        <taxon>Hexapoda</taxon>
        <taxon>Insecta</taxon>
        <taxon>Pterygota</taxon>
        <taxon>Neoptera</taxon>
        <taxon>Endopterygota</taxon>
        <taxon>Lepidoptera</taxon>
        <taxon>Glossata</taxon>
        <taxon>Ditrysia</taxon>
        <taxon>Papilionoidea</taxon>
        <taxon>Papilionidae</taxon>
        <taxon>Papilioninae</taxon>
        <taxon>Iphiclides</taxon>
    </lineage>
</organism>
<dbReference type="InterPro" id="IPR015510">
    <property type="entry name" value="PGRP"/>
</dbReference>
<gene>
    <name evidence="8" type="ORF">IPOD504_LOCUS8087</name>
</gene>
<dbReference type="CDD" id="cd06583">
    <property type="entry name" value="PGRP"/>
    <property type="match status" value="1"/>
</dbReference>
<feature type="non-terminal residue" evidence="8">
    <location>
        <position position="204"/>
    </location>
</feature>
<evidence type="ECO:0000256" key="2">
    <source>
        <dbReference type="ARBA" id="ARBA00022588"/>
    </source>
</evidence>
<dbReference type="PANTHER" id="PTHR11022:SF77">
    <property type="entry name" value="PEPTIDOGLYCAN-RECOGNITION PROTEIN LB"/>
    <property type="match status" value="1"/>
</dbReference>
<keyword evidence="5" id="KW-1015">Disulfide bond</keyword>
<dbReference type="InterPro" id="IPR017331">
    <property type="entry name" value="Peptidoglycan_recognition"/>
</dbReference>
<evidence type="ECO:0000256" key="5">
    <source>
        <dbReference type="ARBA" id="ARBA00023157"/>
    </source>
</evidence>
<evidence type="ECO:0000256" key="4">
    <source>
        <dbReference type="ARBA" id="ARBA00022859"/>
    </source>
</evidence>
<dbReference type="InterPro" id="IPR006619">
    <property type="entry name" value="PGRP_domain_met/bac"/>
</dbReference>
<evidence type="ECO:0000256" key="3">
    <source>
        <dbReference type="ARBA" id="ARBA00022729"/>
    </source>
</evidence>